<feature type="region of interest" description="Disordered" evidence="1">
    <location>
        <begin position="214"/>
        <end position="269"/>
    </location>
</feature>
<dbReference type="EMBL" id="JBEUOH010000028">
    <property type="protein sequence ID" value="KAL0858965.1"/>
    <property type="molecule type" value="Genomic_DNA"/>
</dbReference>
<gene>
    <name evidence="2" type="ORF">ABMA27_010825</name>
</gene>
<reference evidence="2 3" key="1">
    <citation type="submission" date="2024-06" db="EMBL/GenBank/DDBJ databases">
        <title>A chromosome-level genome assembly of beet webworm, Loxostege sticticalis.</title>
        <authorList>
            <person name="Zhang Y."/>
        </authorList>
    </citation>
    <scope>NUCLEOTIDE SEQUENCE [LARGE SCALE GENOMIC DNA]</scope>
    <source>
        <strain evidence="2">AQ026</strain>
        <tissue evidence="2">Whole body</tissue>
    </source>
</reference>
<sequence length="437" mass="49292">MQNLNLEPLIEEYEADLSEIAGDNKKKTEDDSLSALEEMDPKKAITSIIFDSDSEKSKSPKNEENVEIDDDCQIVEGKVETCELSDDSDIVFKAEQTNVAVCIVTNKKEDDTEIDKTVPNEIFAEDAIDPKLKMVPIVRLERTDELLSNVKLKRPQGNKIPDKLAAHKNREGSDTLLNVKATSQDAIIELQNDIDVQVTVKGEAIGDEEKFNVESDRPRVRTRSGTLKGSPETLQNRLIGYKIPDEDTPKDSDPDKGGGKRRERPWGYKGPLTGRVEDLSWLCTSISIALEKLPEEVLNNMKTNPVSRRVWLPDIEQVRRDNKRMLVAQVAPLLHTKEPPPPQRLNRALSCESSNTSRSGTLSADDYGLLTQMSDNEDYEWEISEAQLQQILNVAQEKFHGPAYCCLARRHRALNDARRRHALRMRRAAPPDHDLHG</sequence>
<keyword evidence="3" id="KW-1185">Reference proteome</keyword>
<accession>A0ABR3H2D4</accession>
<evidence type="ECO:0000313" key="2">
    <source>
        <dbReference type="EMBL" id="KAL0858965.1"/>
    </source>
</evidence>
<proteinExistence type="predicted"/>
<feature type="compositionally biased region" description="Basic and acidic residues" evidence="1">
    <location>
        <begin position="243"/>
        <end position="266"/>
    </location>
</feature>
<evidence type="ECO:0000313" key="3">
    <source>
        <dbReference type="Proteomes" id="UP001549920"/>
    </source>
</evidence>
<dbReference type="Proteomes" id="UP001549920">
    <property type="component" value="Unassembled WGS sequence"/>
</dbReference>
<organism evidence="2 3">
    <name type="scientific">Loxostege sticticalis</name>
    <name type="common">Beet webworm moth</name>
    <dbReference type="NCBI Taxonomy" id="481309"/>
    <lineage>
        <taxon>Eukaryota</taxon>
        <taxon>Metazoa</taxon>
        <taxon>Ecdysozoa</taxon>
        <taxon>Arthropoda</taxon>
        <taxon>Hexapoda</taxon>
        <taxon>Insecta</taxon>
        <taxon>Pterygota</taxon>
        <taxon>Neoptera</taxon>
        <taxon>Endopterygota</taxon>
        <taxon>Lepidoptera</taxon>
        <taxon>Glossata</taxon>
        <taxon>Ditrysia</taxon>
        <taxon>Pyraloidea</taxon>
        <taxon>Crambidae</taxon>
        <taxon>Pyraustinae</taxon>
        <taxon>Loxostege</taxon>
    </lineage>
</organism>
<evidence type="ECO:0000256" key="1">
    <source>
        <dbReference type="SAM" id="MobiDB-lite"/>
    </source>
</evidence>
<protein>
    <submittedName>
        <fullName evidence="2">Uncharacterized protein</fullName>
    </submittedName>
</protein>
<feature type="region of interest" description="Disordered" evidence="1">
    <location>
        <begin position="18"/>
        <end position="67"/>
    </location>
</feature>
<comment type="caution">
    <text evidence="2">The sequence shown here is derived from an EMBL/GenBank/DDBJ whole genome shotgun (WGS) entry which is preliminary data.</text>
</comment>
<feature type="compositionally biased region" description="Polar residues" evidence="1">
    <location>
        <begin position="223"/>
        <end position="236"/>
    </location>
</feature>
<feature type="compositionally biased region" description="Basic and acidic residues" evidence="1">
    <location>
        <begin position="53"/>
        <end position="64"/>
    </location>
</feature>
<name>A0ABR3H2D4_LOXSC</name>